<dbReference type="InterPro" id="IPR056238">
    <property type="entry name" value="YunG-like"/>
</dbReference>
<proteinExistence type="predicted"/>
<gene>
    <name evidence="2" type="ORF">XYCOK13_25150</name>
</gene>
<evidence type="ECO:0000313" key="3">
    <source>
        <dbReference type="Proteomes" id="UP000677918"/>
    </source>
</evidence>
<dbReference type="PROSITE" id="PS51186">
    <property type="entry name" value="GNAT"/>
    <property type="match status" value="1"/>
</dbReference>
<dbReference type="EMBL" id="BOVK01000031">
    <property type="protein sequence ID" value="GIQ69691.1"/>
    <property type="molecule type" value="Genomic_DNA"/>
</dbReference>
<reference evidence="2" key="1">
    <citation type="submission" date="2021-04" db="EMBL/GenBank/DDBJ databases">
        <title>Draft genome sequence of Xylanibacillus composti strain K13.</title>
        <authorList>
            <person name="Uke A."/>
            <person name="Chhe C."/>
            <person name="Baramee S."/>
            <person name="Kosugi A."/>
        </authorList>
    </citation>
    <scope>NUCLEOTIDE SEQUENCE</scope>
    <source>
        <strain evidence="2">K13</strain>
    </source>
</reference>
<accession>A0A8J4H556</accession>
<dbReference type="CDD" id="cd04301">
    <property type="entry name" value="NAT_SF"/>
    <property type="match status" value="1"/>
</dbReference>
<dbReference type="Proteomes" id="UP000677918">
    <property type="component" value="Unassembled WGS sequence"/>
</dbReference>
<dbReference type="GO" id="GO:0016747">
    <property type="term" value="F:acyltransferase activity, transferring groups other than amino-acyl groups"/>
    <property type="evidence" value="ECO:0007669"/>
    <property type="project" value="InterPro"/>
</dbReference>
<feature type="domain" description="N-acetyltransferase" evidence="1">
    <location>
        <begin position="139"/>
        <end position="276"/>
    </location>
</feature>
<dbReference type="AlphaFoldDB" id="A0A8J4H556"/>
<dbReference type="Gene3D" id="3.40.630.30">
    <property type="match status" value="1"/>
</dbReference>
<dbReference type="InterPro" id="IPR000182">
    <property type="entry name" value="GNAT_dom"/>
</dbReference>
<dbReference type="Pfam" id="PF24585">
    <property type="entry name" value="YunG"/>
    <property type="match status" value="1"/>
</dbReference>
<comment type="caution">
    <text evidence="2">The sequence shown here is derived from an EMBL/GenBank/DDBJ whole genome shotgun (WGS) entry which is preliminary data.</text>
</comment>
<evidence type="ECO:0000259" key="1">
    <source>
        <dbReference type="PROSITE" id="PS51186"/>
    </source>
</evidence>
<organism evidence="2 3">
    <name type="scientific">Xylanibacillus composti</name>
    <dbReference type="NCBI Taxonomy" id="1572762"/>
    <lineage>
        <taxon>Bacteria</taxon>
        <taxon>Bacillati</taxon>
        <taxon>Bacillota</taxon>
        <taxon>Bacilli</taxon>
        <taxon>Bacillales</taxon>
        <taxon>Paenibacillaceae</taxon>
        <taxon>Xylanibacillus</taxon>
    </lineage>
</organism>
<sequence>MHLINQLTPDLVIEILLKAWSVDTSSKWTRENPASGQCGVTALVVNDFCGGEILKTPIRDEWHYYNRIRGVAFDFTESQFSDKPVYLDIQSNRDEAFTDTSQKQYEMLKLKFSQFLQSTLITQHKHGSQLVTRRDNSSMMIHRPTIQDLDLINEIFLECKQDLDYQGIFQWDHVYPHKDVIVKDIINQNMHALTKDGEIVGVITLDTNEEEEYREIYWAYDDCMVIHRLVIRPSHQGKGFAYRLMQYMTCVTKVRTNRFDWTCIAEISEQWSFIRN</sequence>
<dbReference type="InterPro" id="IPR016181">
    <property type="entry name" value="Acyl_CoA_acyltransferase"/>
</dbReference>
<evidence type="ECO:0000313" key="2">
    <source>
        <dbReference type="EMBL" id="GIQ69691.1"/>
    </source>
</evidence>
<protein>
    <recommendedName>
        <fullName evidence="1">N-acetyltransferase domain-containing protein</fullName>
    </recommendedName>
</protein>
<dbReference type="SUPFAM" id="SSF55729">
    <property type="entry name" value="Acyl-CoA N-acyltransferases (Nat)"/>
    <property type="match status" value="1"/>
</dbReference>
<keyword evidence="3" id="KW-1185">Reference proteome</keyword>
<dbReference type="Pfam" id="PF00583">
    <property type="entry name" value="Acetyltransf_1"/>
    <property type="match status" value="1"/>
</dbReference>
<name>A0A8J4H556_9BACL</name>